<feature type="domain" description="Myb/SANT-like" evidence="2">
    <location>
        <begin position="110"/>
        <end position="207"/>
    </location>
</feature>
<dbReference type="InterPro" id="IPR024752">
    <property type="entry name" value="Myb/SANT-like_dom"/>
</dbReference>
<dbReference type="Proteomes" id="UP000525078">
    <property type="component" value="Unassembled WGS sequence"/>
</dbReference>
<name>A0A7J6HEK6_CANSA</name>
<feature type="region of interest" description="Disordered" evidence="1">
    <location>
        <begin position="237"/>
        <end position="313"/>
    </location>
</feature>
<evidence type="ECO:0000256" key="1">
    <source>
        <dbReference type="SAM" id="MobiDB-lite"/>
    </source>
</evidence>
<gene>
    <name evidence="3" type="ORF">F8388_023309</name>
</gene>
<dbReference type="PANTHER" id="PTHR46250:SF15">
    <property type="entry name" value="OS01G0523800 PROTEIN"/>
    <property type="match status" value="1"/>
</dbReference>
<protein>
    <recommendedName>
        <fullName evidence="2">Myb/SANT-like domain-containing protein</fullName>
    </recommendedName>
</protein>
<accession>A0A7J6HEK6</accession>
<proteinExistence type="predicted"/>
<feature type="compositionally biased region" description="Acidic residues" evidence="1">
    <location>
        <begin position="263"/>
        <end position="281"/>
    </location>
</feature>
<evidence type="ECO:0000313" key="3">
    <source>
        <dbReference type="EMBL" id="KAF4393505.1"/>
    </source>
</evidence>
<dbReference type="Pfam" id="PF12776">
    <property type="entry name" value="Myb_DNA-bind_3"/>
    <property type="match status" value="1"/>
</dbReference>
<reference evidence="3 4" key="1">
    <citation type="journal article" date="2020" name="bioRxiv">
        <title>Sequence and annotation of 42 cannabis genomes reveals extensive copy number variation in cannabinoid synthesis and pathogen resistance genes.</title>
        <authorList>
            <person name="Mckernan K.J."/>
            <person name="Helbert Y."/>
            <person name="Kane L.T."/>
            <person name="Ebling H."/>
            <person name="Zhang L."/>
            <person name="Liu B."/>
            <person name="Eaton Z."/>
            <person name="Mclaughlin S."/>
            <person name="Kingan S."/>
            <person name="Baybayan P."/>
            <person name="Concepcion G."/>
            <person name="Jordan M."/>
            <person name="Riva A."/>
            <person name="Barbazuk W."/>
            <person name="Harkins T."/>
        </authorList>
    </citation>
    <scope>NUCLEOTIDE SEQUENCE [LARGE SCALE GENOMIC DNA]</scope>
    <source>
        <strain evidence="4">cv. Jamaican Lion 4</strain>
        <tissue evidence="3">Leaf</tissue>
    </source>
</reference>
<evidence type="ECO:0000259" key="2">
    <source>
        <dbReference type="Pfam" id="PF12776"/>
    </source>
</evidence>
<organism evidence="3 4">
    <name type="scientific">Cannabis sativa</name>
    <name type="common">Hemp</name>
    <name type="synonym">Marijuana</name>
    <dbReference type="NCBI Taxonomy" id="3483"/>
    <lineage>
        <taxon>Eukaryota</taxon>
        <taxon>Viridiplantae</taxon>
        <taxon>Streptophyta</taxon>
        <taxon>Embryophyta</taxon>
        <taxon>Tracheophyta</taxon>
        <taxon>Spermatophyta</taxon>
        <taxon>Magnoliopsida</taxon>
        <taxon>eudicotyledons</taxon>
        <taxon>Gunneridae</taxon>
        <taxon>Pentapetalae</taxon>
        <taxon>rosids</taxon>
        <taxon>fabids</taxon>
        <taxon>Rosales</taxon>
        <taxon>Cannabaceae</taxon>
        <taxon>Cannabis</taxon>
    </lineage>
</organism>
<comment type="caution">
    <text evidence="3">The sequence shown here is derived from an EMBL/GenBank/DDBJ whole genome shotgun (WGS) entry which is preliminary data.</text>
</comment>
<evidence type="ECO:0000313" key="4">
    <source>
        <dbReference type="Proteomes" id="UP000525078"/>
    </source>
</evidence>
<dbReference type="AlphaFoldDB" id="A0A7J6HEK6"/>
<dbReference type="PANTHER" id="PTHR46250">
    <property type="entry name" value="MYB/SANT-LIKE DNA-BINDING DOMAIN PROTEIN-RELATED"/>
    <property type="match status" value="1"/>
</dbReference>
<dbReference type="EMBL" id="JAATIP010000014">
    <property type="protein sequence ID" value="KAF4393505.1"/>
    <property type="molecule type" value="Genomic_DNA"/>
</dbReference>
<sequence length="407" mass="45294">MSAVGVGGLGSNVESNRQSGVVGTRIVDRERVGSGSGSWVAGVESWSWTALLGRWVVGSSSWSNVRKISMARLMCAIVSAYALINSKRRLNRMSSSSNADQRGRGKNKHYWTPTQDSVLIECFLELSQNSTWRADSRFKNGYLQQMEIMLEEKLPGSKLKASPHIESRIKNLKGKYSCLAELLSLSGFSWDNKHSLLLCEKSAFDEYVKKRKDASGLYGKPFPYYNKLAEIYGRDRATGTNAGNADDEEEEIRQNDATGVEFGVDDNIDGGEDDEEIDEFDGVSHTQQPTNMRRRSTESTTSNQQRGKNKKTKVMDEISTNVGALADSISNIVPKFQGLIDAISDKDVAEMQTNLFIEISKINGLTPMQCIQATNILAKEPPLMRVFYAISDEMKLLYILNSEYVAK</sequence>